<protein>
    <submittedName>
        <fullName evidence="1">Uncharacterized protein</fullName>
    </submittedName>
</protein>
<accession>A0A9X5IQT2</accession>
<dbReference type="AlphaFoldDB" id="A0A9X5IQT2"/>
<evidence type="ECO:0000313" key="2">
    <source>
        <dbReference type="Proteomes" id="UP000774283"/>
    </source>
</evidence>
<proteinExistence type="predicted"/>
<organism evidence="1 2">
    <name type="scientific">Sanguibacter hominis ATCC BAA-789</name>
    <dbReference type="NCBI Taxonomy" id="1312740"/>
    <lineage>
        <taxon>Bacteria</taxon>
        <taxon>Bacillati</taxon>
        <taxon>Actinomycetota</taxon>
        <taxon>Actinomycetes</taxon>
        <taxon>Micrococcales</taxon>
        <taxon>Sanguibacteraceae</taxon>
        <taxon>Sanguibacter</taxon>
    </lineage>
</organism>
<dbReference type="EMBL" id="JAAXOW010000001">
    <property type="protein sequence ID" value="NKX91938.1"/>
    <property type="molecule type" value="Genomic_DNA"/>
</dbReference>
<comment type="caution">
    <text evidence="1">The sequence shown here is derived from an EMBL/GenBank/DDBJ whole genome shotgun (WGS) entry which is preliminary data.</text>
</comment>
<name>A0A9X5IQT2_9MICO</name>
<gene>
    <name evidence="1" type="ORF">HF995_01405</name>
</gene>
<dbReference type="Proteomes" id="UP000774283">
    <property type="component" value="Unassembled WGS sequence"/>
</dbReference>
<evidence type="ECO:0000313" key="1">
    <source>
        <dbReference type="EMBL" id="NKX91938.1"/>
    </source>
</evidence>
<sequence length="124" mass="12766">MTSVQLERKRLLSVADAAAAYAAGTFDETLFHANLDQVGDATVDPVIVLTDASVASAAQEYLDASADVVPLRDVRLVSGTSPDGQTAVVELAGVARPALVGWLMDVLDDDGGVRIVVEGAARGS</sequence>
<reference evidence="1 2" key="1">
    <citation type="submission" date="2020-04" db="EMBL/GenBank/DDBJ databases">
        <title>MicrobeNet Type strains.</title>
        <authorList>
            <person name="Nicholson A.C."/>
        </authorList>
    </citation>
    <scope>NUCLEOTIDE SEQUENCE [LARGE SCALE GENOMIC DNA]</scope>
    <source>
        <strain evidence="1 2">ATCC BAA-789</strain>
    </source>
</reference>
<keyword evidence="2" id="KW-1185">Reference proteome</keyword>